<proteinExistence type="predicted"/>
<reference evidence="3" key="1">
    <citation type="journal article" date="2019" name="Int. J. Syst. Evol. Microbiol.">
        <title>The Global Catalogue of Microorganisms (GCM) 10K type strain sequencing project: providing services to taxonomists for standard genome sequencing and annotation.</title>
        <authorList>
            <consortium name="The Broad Institute Genomics Platform"/>
            <consortium name="The Broad Institute Genome Sequencing Center for Infectious Disease"/>
            <person name="Wu L."/>
            <person name="Ma J."/>
        </authorList>
    </citation>
    <scope>NUCLEOTIDE SEQUENCE [LARGE SCALE GENOMIC DNA]</scope>
    <source>
        <strain evidence="3">JCM 18459</strain>
    </source>
</reference>
<sequence>MTAILPTPPDSYGGRVSEVLIRPMRADDVAAAERLSSEVFLELDRRAHPRDWPEPRARSASHAERWTARTRHLVATDPAGCWAADGPDGALVGFATSLRRDGTWCLATYVVRGDQQGSGLGRRLLDAALEHSRGCLRGMLSSSTDPGAVRRYLVAGFTMHPQMLLRGPVDRGAIPPGTGEKVREGTPADTDLLESVDRARRGSGHGPDHAFLQARCRLLVSDTTTGTGYAYVDDGQVVLLAAQNRRTAARVLWTAVADGPEEQTIGHVTAANAWAIDVGTACRLTLHTSGYLALRGMDPPAPYLHHGSLL</sequence>
<name>A0ABP9PXL4_9ACTN</name>
<feature type="domain" description="N-acetyltransferase" evidence="1">
    <location>
        <begin position="19"/>
        <end position="189"/>
    </location>
</feature>
<dbReference type="InterPro" id="IPR000182">
    <property type="entry name" value="GNAT_dom"/>
</dbReference>
<dbReference type="CDD" id="cd04301">
    <property type="entry name" value="NAT_SF"/>
    <property type="match status" value="1"/>
</dbReference>
<dbReference type="InterPro" id="IPR016181">
    <property type="entry name" value="Acyl_CoA_acyltransferase"/>
</dbReference>
<comment type="caution">
    <text evidence="2">The sequence shown here is derived from an EMBL/GenBank/DDBJ whole genome shotgun (WGS) entry which is preliminary data.</text>
</comment>
<organism evidence="2 3">
    <name type="scientific">Nocardioides marinquilinus</name>
    <dbReference type="NCBI Taxonomy" id="1210400"/>
    <lineage>
        <taxon>Bacteria</taxon>
        <taxon>Bacillati</taxon>
        <taxon>Actinomycetota</taxon>
        <taxon>Actinomycetes</taxon>
        <taxon>Propionibacteriales</taxon>
        <taxon>Nocardioidaceae</taxon>
        <taxon>Nocardioides</taxon>
    </lineage>
</organism>
<dbReference type="EMBL" id="BAABKG010000003">
    <property type="protein sequence ID" value="GAA5151531.1"/>
    <property type="molecule type" value="Genomic_DNA"/>
</dbReference>
<dbReference type="SUPFAM" id="SSF55729">
    <property type="entry name" value="Acyl-CoA N-acyltransferases (Nat)"/>
    <property type="match status" value="1"/>
</dbReference>
<accession>A0ABP9PXL4</accession>
<evidence type="ECO:0000259" key="1">
    <source>
        <dbReference type="PROSITE" id="PS51186"/>
    </source>
</evidence>
<protein>
    <recommendedName>
        <fullName evidence="1">N-acetyltransferase domain-containing protein</fullName>
    </recommendedName>
</protein>
<dbReference type="PROSITE" id="PS51186">
    <property type="entry name" value="GNAT"/>
    <property type="match status" value="1"/>
</dbReference>
<dbReference type="Proteomes" id="UP001500221">
    <property type="component" value="Unassembled WGS sequence"/>
</dbReference>
<dbReference type="Pfam" id="PF00583">
    <property type="entry name" value="Acetyltransf_1"/>
    <property type="match status" value="1"/>
</dbReference>
<evidence type="ECO:0000313" key="2">
    <source>
        <dbReference type="EMBL" id="GAA5151531.1"/>
    </source>
</evidence>
<evidence type="ECO:0000313" key="3">
    <source>
        <dbReference type="Proteomes" id="UP001500221"/>
    </source>
</evidence>
<dbReference type="Gene3D" id="3.40.630.30">
    <property type="match status" value="1"/>
</dbReference>
<gene>
    <name evidence="2" type="ORF">GCM10023340_30500</name>
</gene>
<keyword evidence="3" id="KW-1185">Reference proteome</keyword>